<evidence type="ECO:0000313" key="1">
    <source>
        <dbReference type="EMBL" id="CAB3731276.1"/>
    </source>
</evidence>
<name>A0A2N7W9E2_9BURK</name>
<gene>
    <name evidence="2" type="ORF">C0Z16_28210</name>
    <name evidence="1" type="ORF">LMG27174_05822</name>
</gene>
<evidence type="ECO:0000313" key="3">
    <source>
        <dbReference type="Proteomes" id="UP000235659"/>
    </source>
</evidence>
<keyword evidence="3" id="KW-1185">Reference proteome</keyword>
<evidence type="ECO:0000313" key="2">
    <source>
        <dbReference type="EMBL" id="PMS26021.1"/>
    </source>
</evidence>
<dbReference type="Gene3D" id="3.40.50.1820">
    <property type="entry name" value="alpha/beta hydrolase"/>
    <property type="match status" value="1"/>
</dbReference>
<accession>A0A2N7W9E2</accession>
<organism evidence="1 4">
    <name type="scientific">Paraburkholderia rhynchosiae</name>
    <dbReference type="NCBI Taxonomy" id="487049"/>
    <lineage>
        <taxon>Bacteria</taxon>
        <taxon>Pseudomonadati</taxon>
        <taxon>Pseudomonadota</taxon>
        <taxon>Betaproteobacteria</taxon>
        <taxon>Burkholderiales</taxon>
        <taxon>Burkholderiaceae</taxon>
        <taxon>Paraburkholderia</taxon>
    </lineage>
</organism>
<evidence type="ECO:0008006" key="5">
    <source>
        <dbReference type="Google" id="ProtNLM"/>
    </source>
</evidence>
<proteinExistence type="predicted"/>
<dbReference type="OrthoDB" id="9085960at2"/>
<reference evidence="1 4" key="2">
    <citation type="submission" date="2020-04" db="EMBL/GenBank/DDBJ databases">
        <authorList>
            <person name="De Canck E."/>
        </authorList>
    </citation>
    <scope>NUCLEOTIDE SEQUENCE [LARGE SCALE GENOMIC DNA]</scope>
    <source>
        <strain evidence="1 4">LMG 27174</strain>
    </source>
</reference>
<dbReference type="AlphaFoldDB" id="A0A2N7W9E2"/>
<dbReference type="Proteomes" id="UP000494205">
    <property type="component" value="Unassembled WGS sequence"/>
</dbReference>
<dbReference type="RefSeq" id="WP_102635347.1">
    <property type="nucleotide sequence ID" value="NZ_CADIJZ010000027.1"/>
</dbReference>
<dbReference type="EMBL" id="CADIJZ010000027">
    <property type="protein sequence ID" value="CAB3731276.1"/>
    <property type="molecule type" value="Genomic_DNA"/>
</dbReference>
<reference evidence="2 3" key="1">
    <citation type="submission" date="2018-01" db="EMBL/GenBank/DDBJ databases">
        <title>Whole genome analyses suggest that Burkholderia sensu lato contains two further novel genera in the rhizoxinica-symbiotica group Mycetohabitans gen. nov., and Trinickia gen. nov.: implications for the evolution of diazotrophy and nodulation in the Burkholderiaceae.</title>
        <authorList>
            <person name="Estrada-de los Santos P."/>
            <person name="Palmer M."/>
            <person name="Chavez-Ramirez B."/>
            <person name="Beukes C."/>
            <person name="Steenkamp E.T."/>
            <person name="Hirsch A.M."/>
            <person name="Manyaka P."/>
            <person name="Maluk M."/>
            <person name="Lafos M."/>
            <person name="Crook M."/>
            <person name="Gross E."/>
            <person name="Simon M.F."/>
            <person name="Bueno dos Reis Junior F."/>
            <person name="Poole P.S."/>
            <person name="Venter S.N."/>
            <person name="James E.K."/>
        </authorList>
    </citation>
    <scope>NUCLEOTIDE SEQUENCE [LARGE SCALE GENOMIC DNA]</scope>
    <source>
        <strain evidence="2 3">WSM 3937</strain>
    </source>
</reference>
<dbReference type="SUPFAM" id="SSF53474">
    <property type="entry name" value="alpha/beta-Hydrolases"/>
    <property type="match status" value="1"/>
</dbReference>
<evidence type="ECO:0000313" key="4">
    <source>
        <dbReference type="Proteomes" id="UP000494205"/>
    </source>
</evidence>
<dbReference type="Proteomes" id="UP000235659">
    <property type="component" value="Unassembled WGS sequence"/>
</dbReference>
<dbReference type="EMBL" id="PNXY01000026">
    <property type="protein sequence ID" value="PMS26021.1"/>
    <property type="molecule type" value="Genomic_DNA"/>
</dbReference>
<protein>
    <recommendedName>
        <fullName evidence="5">Fungal lipase-like domain-containing protein</fullName>
    </recommendedName>
</protein>
<sequence length="235" mass="25494">MNLATIAAASQRAQAAYIDAPEKARAAFEALGLCFIDLYQNASHQAALSQSADGKLFLSISGTRFSQGKIGDLFDDMDLAPVDVGMGAQVTRGAYEGLSDMWQWALDTAPAESVFNVEGHSLGGWRATYTPLFIPVRRIGMLHAFEPPKGANAAYYARFQTELAGLVIVGQGRDIWFGYPRLGEWIHRPGPMLWIKSSGYSVIDTQDWPGGLNLADHSIDLAAQRLVALSETATQ</sequence>
<dbReference type="InterPro" id="IPR029058">
    <property type="entry name" value="AB_hydrolase_fold"/>
</dbReference>